<dbReference type="SMART" id="SM00387">
    <property type="entry name" value="HATPase_c"/>
    <property type="match status" value="1"/>
</dbReference>
<dbReference type="Gene3D" id="1.10.287.130">
    <property type="match status" value="1"/>
</dbReference>
<keyword evidence="4" id="KW-0597">Phosphoprotein</keyword>
<evidence type="ECO:0000256" key="1">
    <source>
        <dbReference type="ARBA" id="ARBA00000085"/>
    </source>
</evidence>
<evidence type="ECO:0000256" key="6">
    <source>
        <dbReference type="ARBA" id="ARBA00022692"/>
    </source>
</evidence>
<evidence type="ECO:0000256" key="5">
    <source>
        <dbReference type="ARBA" id="ARBA00022679"/>
    </source>
</evidence>
<dbReference type="AlphaFoldDB" id="A0A7W5VHK5"/>
<dbReference type="SMART" id="SM00304">
    <property type="entry name" value="HAMP"/>
    <property type="match status" value="1"/>
</dbReference>
<keyword evidence="8 11" id="KW-1133">Transmembrane helix</keyword>
<dbReference type="PANTHER" id="PTHR45436">
    <property type="entry name" value="SENSOR HISTIDINE KINASE YKOH"/>
    <property type="match status" value="1"/>
</dbReference>
<dbReference type="PANTHER" id="PTHR45436:SF5">
    <property type="entry name" value="SENSOR HISTIDINE KINASE TRCS"/>
    <property type="match status" value="1"/>
</dbReference>
<dbReference type="InterPro" id="IPR003594">
    <property type="entry name" value="HATPase_dom"/>
</dbReference>
<comment type="caution">
    <text evidence="14">The sequence shown here is derived from an EMBL/GenBank/DDBJ whole genome shotgun (WGS) entry which is preliminary data.</text>
</comment>
<evidence type="ECO:0000256" key="2">
    <source>
        <dbReference type="ARBA" id="ARBA00004236"/>
    </source>
</evidence>
<organism evidence="14 15">
    <name type="scientific">Nonomuraea dietziae</name>
    <dbReference type="NCBI Taxonomy" id="65515"/>
    <lineage>
        <taxon>Bacteria</taxon>
        <taxon>Bacillati</taxon>
        <taxon>Actinomycetota</taxon>
        <taxon>Actinomycetes</taxon>
        <taxon>Streptosporangiales</taxon>
        <taxon>Streptosporangiaceae</taxon>
        <taxon>Nonomuraea</taxon>
    </lineage>
</organism>
<evidence type="ECO:0000313" key="15">
    <source>
        <dbReference type="Proteomes" id="UP000579945"/>
    </source>
</evidence>
<dbReference type="InterPro" id="IPR036097">
    <property type="entry name" value="HisK_dim/P_sf"/>
</dbReference>
<feature type="transmembrane region" description="Helical" evidence="11">
    <location>
        <begin position="113"/>
        <end position="133"/>
    </location>
</feature>
<feature type="domain" description="HAMP" evidence="13">
    <location>
        <begin position="169"/>
        <end position="223"/>
    </location>
</feature>
<dbReference type="InterPro" id="IPR004358">
    <property type="entry name" value="Sig_transdc_His_kin-like_C"/>
</dbReference>
<keyword evidence="15" id="KW-1185">Reference proteome</keyword>
<dbReference type="Gene3D" id="3.30.565.10">
    <property type="entry name" value="Histidine kinase-like ATPase, C-terminal domain"/>
    <property type="match status" value="1"/>
</dbReference>
<evidence type="ECO:0000256" key="7">
    <source>
        <dbReference type="ARBA" id="ARBA00022777"/>
    </source>
</evidence>
<protein>
    <recommendedName>
        <fullName evidence="3">histidine kinase</fullName>
        <ecNumber evidence="3">2.7.13.3</ecNumber>
    </recommendedName>
</protein>
<keyword evidence="5" id="KW-0808">Transferase</keyword>
<dbReference type="GeneID" id="95393780"/>
<dbReference type="Proteomes" id="UP000579945">
    <property type="component" value="Unassembled WGS sequence"/>
</dbReference>
<evidence type="ECO:0000256" key="4">
    <source>
        <dbReference type="ARBA" id="ARBA00022553"/>
    </source>
</evidence>
<sequence length="439" mass="47483">MSVTAMLVTGLLAGALYAVLLVLVRQDAMDVARQDVSKIAHRIIVDAEAGRLVNPLSTPRAEEIAQILDQRGQVVAASEAIAGRKPIPAKPPPPLDLRQESSVCGYPDARSPCLLAMSFRFFLGGTPFVVIAAMPEPGLLPRPGWALLFGVAALATVVLRGVTMWWSVGRTLEPVRAIRTEMDQIVTATDLHRRVPVPTPIDEIQRLTVSVNATLDRLERAVEQQRRFVSDVSHELRSPITGLQTGLEAAAMCPEDTDPAALIQGALAATERLQNIVEDLLVLARREASISLETERFDLAAVLRQEVARRPRRVPITVKADDQVNVHANRIGISRVITNLLDNAARHARSAVEVRVLGDGDDAVVVEVQDDGEGVPAESRERIFERFVRLEGGRRRDPGGSGLGLAISREIIHDHDGSLTLADSRAGACFVLRLPGGAA</sequence>
<accession>A0A7W5VHK5</accession>
<keyword evidence="7 14" id="KW-0418">Kinase</keyword>
<evidence type="ECO:0000313" key="14">
    <source>
        <dbReference type="EMBL" id="MBB3731704.1"/>
    </source>
</evidence>
<evidence type="ECO:0000256" key="9">
    <source>
        <dbReference type="ARBA" id="ARBA00023012"/>
    </source>
</evidence>
<name>A0A7W5VHK5_9ACTN</name>
<dbReference type="CDD" id="cd00082">
    <property type="entry name" value="HisKA"/>
    <property type="match status" value="1"/>
</dbReference>
<comment type="catalytic activity">
    <reaction evidence="1">
        <text>ATP + protein L-histidine = ADP + protein N-phospho-L-histidine.</text>
        <dbReference type="EC" id="2.7.13.3"/>
    </reaction>
</comment>
<keyword evidence="6 11" id="KW-0812">Transmembrane</keyword>
<dbReference type="InterPro" id="IPR005467">
    <property type="entry name" value="His_kinase_dom"/>
</dbReference>
<keyword evidence="10 11" id="KW-0472">Membrane</keyword>
<dbReference type="GO" id="GO:0005886">
    <property type="term" value="C:plasma membrane"/>
    <property type="evidence" value="ECO:0007669"/>
    <property type="project" value="UniProtKB-SubCell"/>
</dbReference>
<evidence type="ECO:0000256" key="8">
    <source>
        <dbReference type="ARBA" id="ARBA00022989"/>
    </source>
</evidence>
<gene>
    <name evidence="14" type="ORF">FHR33_007564</name>
</gene>
<dbReference type="InterPro" id="IPR036890">
    <property type="entry name" value="HATPase_C_sf"/>
</dbReference>
<evidence type="ECO:0000256" key="11">
    <source>
        <dbReference type="SAM" id="Phobius"/>
    </source>
</evidence>
<dbReference type="InterPro" id="IPR003661">
    <property type="entry name" value="HisK_dim/P_dom"/>
</dbReference>
<dbReference type="Pfam" id="PF00672">
    <property type="entry name" value="HAMP"/>
    <property type="match status" value="1"/>
</dbReference>
<evidence type="ECO:0000256" key="3">
    <source>
        <dbReference type="ARBA" id="ARBA00012438"/>
    </source>
</evidence>
<feature type="domain" description="Histidine kinase" evidence="12">
    <location>
        <begin position="231"/>
        <end position="438"/>
    </location>
</feature>
<dbReference type="Pfam" id="PF02518">
    <property type="entry name" value="HATPase_c"/>
    <property type="match status" value="1"/>
</dbReference>
<dbReference type="EMBL" id="JACIBV010000001">
    <property type="protein sequence ID" value="MBB3731704.1"/>
    <property type="molecule type" value="Genomic_DNA"/>
</dbReference>
<dbReference type="GO" id="GO:0000155">
    <property type="term" value="F:phosphorelay sensor kinase activity"/>
    <property type="evidence" value="ECO:0007669"/>
    <property type="project" value="InterPro"/>
</dbReference>
<evidence type="ECO:0000259" key="13">
    <source>
        <dbReference type="PROSITE" id="PS50885"/>
    </source>
</evidence>
<proteinExistence type="predicted"/>
<feature type="transmembrane region" description="Helical" evidence="11">
    <location>
        <begin position="145"/>
        <end position="166"/>
    </location>
</feature>
<dbReference type="InterPro" id="IPR003660">
    <property type="entry name" value="HAMP_dom"/>
</dbReference>
<dbReference type="PROSITE" id="PS50885">
    <property type="entry name" value="HAMP"/>
    <property type="match status" value="1"/>
</dbReference>
<evidence type="ECO:0000259" key="12">
    <source>
        <dbReference type="PROSITE" id="PS50109"/>
    </source>
</evidence>
<comment type="subcellular location">
    <subcellularLocation>
        <location evidence="2">Cell membrane</location>
    </subcellularLocation>
</comment>
<dbReference type="CDD" id="cd06225">
    <property type="entry name" value="HAMP"/>
    <property type="match status" value="1"/>
</dbReference>
<keyword evidence="9" id="KW-0902">Two-component regulatory system</keyword>
<dbReference type="EC" id="2.7.13.3" evidence="3"/>
<dbReference type="PRINTS" id="PR00344">
    <property type="entry name" value="BCTRLSENSOR"/>
</dbReference>
<evidence type="ECO:0000256" key="10">
    <source>
        <dbReference type="ARBA" id="ARBA00023136"/>
    </source>
</evidence>
<dbReference type="RefSeq" id="WP_183658043.1">
    <property type="nucleotide sequence ID" value="NZ_BAAAXX010000013.1"/>
</dbReference>
<dbReference type="CDD" id="cd00075">
    <property type="entry name" value="HATPase"/>
    <property type="match status" value="1"/>
</dbReference>
<dbReference type="SMART" id="SM00388">
    <property type="entry name" value="HisKA"/>
    <property type="match status" value="1"/>
</dbReference>
<reference evidence="14 15" key="1">
    <citation type="submission" date="2020-08" db="EMBL/GenBank/DDBJ databases">
        <title>Sequencing the genomes of 1000 actinobacteria strains.</title>
        <authorList>
            <person name="Klenk H.-P."/>
        </authorList>
    </citation>
    <scope>NUCLEOTIDE SEQUENCE [LARGE SCALE GENOMIC DNA]</scope>
    <source>
        <strain evidence="14 15">DSM 44320</strain>
    </source>
</reference>
<dbReference type="PROSITE" id="PS50109">
    <property type="entry name" value="HIS_KIN"/>
    <property type="match status" value="1"/>
</dbReference>
<dbReference type="SUPFAM" id="SSF55874">
    <property type="entry name" value="ATPase domain of HSP90 chaperone/DNA topoisomerase II/histidine kinase"/>
    <property type="match status" value="1"/>
</dbReference>
<dbReference type="Pfam" id="PF00512">
    <property type="entry name" value="HisKA"/>
    <property type="match status" value="1"/>
</dbReference>
<feature type="transmembrane region" description="Helical" evidence="11">
    <location>
        <begin position="6"/>
        <end position="24"/>
    </location>
</feature>
<dbReference type="InterPro" id="IPR050428">
    <property type="entry name" value="TCS_sensor_his_kinase"/>
</dbReference>
<dbReference type="SUPFAM" id="SSF47384">
    <property type="entry name" value="Homodimeric domain of signal transducing histidine kinase"/>
    <property type="match status" value="1"/>
</dbReference>